<evidence type="ECO:0000313" key="1">
    <source>
        <dbReference type="EMBL" id="TWT59098.1"/>
    </source>
</evidence>
<gene>
    <name evidence="1" type="ORF">KOR42_24870</name>
</gene>
<protein>
    <submittedName>
        <fullName evidence="1">Uncharacterized protein</fullName>
    </submittedName>
</protein>
<accession>A0A5C5X8D2</accession>
<dbReference type="AlphaFoldDB" id="A0A5C5X8D2"/>
<reference evidence="1 2" key="1">
    <citation type="submission" date="2019-02" db="EMBL/GenBank/DDBJ databases">
        <title>Deep-cultivation of Planctomycetes and their phenomic and genomic characterization uncovers novel biology.</title>
        <authorList>
            <person name="Wiegand S."/>
            <person name="Jogler M."/>
            <person name="Boedeker C."/>
            <person name="Pinto D."/>
            <person name="Vollmers J."/>
            <person name="Rivas-Marin E."/>
            <person name="Kohn T."/>
            <person name="Peeters S.H."/>
            <person name="Heuer A."/>
            <person name="Rast P."/>
            <person name="Oberbeckmann S."/>
            <person name="Bunk B."/>
            <person name="Jeske O."/>
            <person name="Meyerdierks A."/>
            <person name="Storesund J.E."/>
            <person name="Kallscheuer N."/>
            <person name="Luecker S."/>
            <person name="Lage O.M."/>
            <person name="Pohl T."/>
            <person name="Merkel B.J."/>
            <person name="Hornburger P."/>
            <person name="Mueller R.-W."/>
            <person name="Bruemmer F."/>
            <person name="Labrenz M."/>
            <person name="Spormann A.M."/>
            <person name="Op Den Camp H."/>
            <person name="Overmann J."/>
            <person name="Amann R."/>
            <person name="Jetten M.S.M."/>
            <person name="Mascher T."/>
            <person name="Medema M.H."/>
            <person name="Devos D.P."/>
            <person name="Kaster A.-K."/>
            <person name="Ovreas L."/>
            <person name="Rohde M."/>
            <person name="Galperin M.Y."/>
            <person name="Jogler C."/>
        </authorList>
    </citation>
    <scope>NUCLEOTIDE SEQUENCE [LARGE SCALE GENOMIC DNA]</scope>
    <source>
        <strain evidence="1 2">KOR42</strain>
    </source>
</reference>
<evidence type="ECO:0000313" key="2">
    <source>
        <dbReference type="Proteomes" id="UP000317243"/>
    </source>
</evidence>
<organism evidence="1 2">
    <name type="scientific">Thalassoglobus neptunius</name>
    <dbReference type="NCBI Taxonomy" id="1938619"/>
    <lineage>
        <taxon>Bacteria</taxon>
        <taxon>Pseudomonadati</taxon>
        <taxon>Planctomycetota</taxon>
        <taxon>Planctomycetia</taxon>
        <taxon>Planctomycetales</taxon>
        <taxon>Planctomycetaceae</taxon>
        <taxon>Thalassoglobus</taxon>
    </lineage>
</organism>
<keyword evidence="2" id="KW-1185">Reference proteome</keyword>
<sequence length="496" mass="56326">MNRNRQAILFVSLILAWSQTSNQQALGQVQIGPKGPVATEPEKAKSDIKLHQLTVTATAEPVPVLKWRLYPTVDQRTPGNSVPLWYRSLLQLNTNSETGAWFNRINELSPSEKEAIDWEEVAKAVEEQSLSLDSARRAAFRSDCNWELQIGELRGPETVWLRLGEFQELRELGRILCMKAAVEVQGGEFDRAIETMQTAMRLGTDVAKPETFINDLIGIALQRMTLTQVERWIAHPDSPNLYWALAQLPRPMIEIRSALEMEMTLPQRFFPWLADPLAEERTPEQWNELMMTTIEDGVGIGIQFPGLGNQPTREEVELAYQQFAVRNYAKAKGELTEFGWTEDDVEQMPVGQVLALREFTVYQNYTQTLAANAFLPFPESQSRADDLYQALSGVGRESVVGMLLPAVQQVYIAQQRLETYRNLYMVVEAIRMHLSLNDGQLPSSLDEITVVPAPNDPFTEEPFQYTLKEGVAVIDVRFPGWHNRYEIRVNDGAETR</sequence>
<dbReference type="Proteomes" id="UP000317243">
    <property type="component" value="Unassembled WGS sequence"/>
</dbReference>
<comment type="caution">
    <text evidence="1">The sequence shown here is derived from an EMBL/GenBank/DDBJ whole genome shotgun (WGS) entry which is preliminary data.</text>
</comment>
<dbReference type="RefSeq" id="WP_146509875.1">
    <property type="nucleotide sequence ID" value="NZ_SIHI01000001.1"/>
</dbReference>
<proteinExistence type="predicted"/>
<dbReference type="EMBL" id="SIHI01000001">
    <property type="protein sequence ID" value="TWT59098.1"/>
    <property type="molecule type" value="Genomic_DNA"/>
</dbReference>
<dbReference type="OrthoDB" id="278035at2"/>
<name>A0A5C5X8D2_9PLAN</name>